<dbReference type="SUPFAM" id="SSF58100">
    <property type="entry name" value="Bacterial hemolysins"/>
    <property type="match status" value="1"/>
</dbReference>
<feature type="coiled-coil region" evidence="1">
    <location>
        <begin position="180"/>
        <end position="207"/>
    </location>
</feature>
<accession>A0A3M2RHB2</accession>
<name>A0A3M2RHB2_9HYPO</name>
<gene>
    <name evidence="2" type="ORF">CDV36_014622</name>
</gene>
<dbReference type="EMBL" id="NKUJ01000476">
    <property type="protein sequence ID" value="RMJ04710.1"/>
    <property type="molecule type" value="Genomic_DNA"/>
</dbReference>
<protein>
    <submittedName>
        <fullName evidence="2">Uncharacterized protein</fullName>
    </submittedName>
</protein>
<organism evidence="2 3">
    <name type="scientific">Fusarium kuroshium</name>
    <dbReference type="NCBI Taxonomy" id="2010991"/>
    <lineage>
        <taxon>Eukaryota</taxon>
        <taxon>Fungi</taxon>
        <taxon>Dikarya</taxon>
        <taxon>Ascomycota</taxon>
        <taxon>Pezizomycotina</taxon>
        <taxon>Sordariomycetes</taxon>
        <taxon>Hypocreomycetidae</taxon>
        <taxon>Hypocreales</taxon>
        <taxon>Nectriaceae</taxon>
        <taxon>Fusarium</taxon>
        <taxon>Fusarium solani species complex</taxon>
    </lineage>
</organism>
<sequence>MSNNVDNWKPTREEDIALKEALLTLQKSTDSVLLSPAEQKEEDEQEKKFLLQGHSYFALKAYVLTGKEFPVNDSAFDAKYPEKAFARLLSIDPDIQKETKNGLVAVGSSCSAFYDDKLQNIVRAGSLAVTWSTSTLEYLTDNEDTNLYDYLMVLSDLKYKKLEDRDKAFQEALVGARGCLKLLTHEAEDGKKQADDLRKDLDQFRDATAKLQPGVSALIRKYTAGDQPLLPYLNAEHQKRVEEETKTLNKYNSTYEEWKAATGLAIGVGVSIGWIPVFGWVPLAFLSHNADKLSGSYKRLWESYENLKKENANEALLIESMNNTVKQFDGLEKKIQDAIEAVGVLSLMFEQQRQSYEVIRTSLGRMGFMVDEEDAETRNMFIKSQIKGTKKKLQQLQKAAAGFVKAILTKTDMKTLG</sequence>
<dbReference type="Gene3D" id="1.20.1170.10">
    <property type="match status" value="1"/>
</dbReference>
<keyword evidence="1" id="KW-0175">Coiled coil</keyword>
<evidence type="ECO:0000313" key="2">
    <source>
        <dbReference type="EMBL" id="RMJ04710.1"/>
    </source>
</evidence>
<evidence type="ECO:0000256" key="1">
    <source>
        <dbReference type="SAM" id="Coils"/>
    </source>
</evidence>
<comment type="caution">
    <text evidence="2">The sequence shown here is derived from an EMBL/GenBank/DDBJ whole genome shotgun (WGS) entry which is preliminary data.</text>
</comment>
<dbReference type="Proteomes" id="UP000277212">
    <property type="component" value="Unassembled WGS sequence"/>
</dbReference>
<dbReference type="AlphaFoldDB" id="A0A3M2RHB2"/>
<feature type="coiled-coil region" evidence="1">
    <location>
        <begin position="304"/>
        <end position="341"/>
    </location>
</feature>
<proteinExistence type="predicted"/>
<dbReference type="OrthoDB" id="5066239at2759"/>
<dbReference type="STRING" id="2010991.A0A3M2RHB2"/>
<keyword evidence="3" id="KW-1185">Reference proteome</keyword>
<reference evidence="2 3" key="1">
    <citation type="submission" date="2017-06" db="EMBL/GenBank/DDBJ databases">
        <title>Comparative genomic analysis of Ambrosia Fusariam Clade fungi.</title>
        <authorList>
            <person name="Stajich J.E."/>
            <person name="Carrillo J."/>
            <person name="Kijimoto T."/>
            <person name="Eskalen A."/>
            <person name="O'Donnell K."/>
            <person name="Kasson M."/>
        </authorList>
    </citation>
    <scope>NUCLEOTIDE SEQUENCE [LARGE SCALE GENOMIC DNA]</scope>
    <source>
        <strain evidence="2">UCR3666</strain>
    </source>
</reference>
<feature type="coiled-coil region" evidence="1">
    <location>
        <begin position="234"/>
        <end position="261"/>
    </location>
</feature>
<evidence type="ECO:0000313" key="3">
    <source>
        <dbReference type="Proteomes" id="UP000277212"/>
    </source>
</evidence>